<comment type="function">
    <text evidence="8">Part of the outer membrane protein assembly complex, which is involved in assembly and insertion of beta-barrel proteins into the outer membrane.</text>
</comment>
<dbReference type="EMBL" id="JBHUIY010000001">
    <property type="protein sequence ID" value="MFD2232330.1"/>
    <property type="molecule type" value="Genomic_DNA"/>
</dbReference>
<keyword evidence="7 8" id="KW-0998">Cell outer membrane</keyword>
<evidence type="ECO:0000256" key="2">
    <source>
        <dbReference type="ARBA" id="ARBA00022452"/>
    </source>
</evidence>
<keyword evidence="3 8" id="KW-0812">Transmembrane</keyword>
<accession>A0ABW5C8J6</accession>
<comment type="caution">
    <text evidence="11">The sequence shown here is derived from an EMBL/GenBank/DDBJ whole genome shotgun (WGS) entry which is preliminary data.</text>
</comment>
<keyword evidence="2 8" id="KW-1134">Transmembrane beta strand</keyword>
<evidence type="ECO:0000256" key="6">
    <source>
        <dbReference type="ARBA" id="ARBA00023136"/>
    </source>
</evidence>
<evidence type="ECO:0000259" key="10">
    <source>
        <dbReference type="PROSITE" id="PS51779"/>
    </source>
</evidence>
<dbReference type="Gene3D" id="3.10.20.310">
    <property type="entry name" value="membrane protein fhac"/>
    <property type="match status" value="5"/>
</dbReference>
<evidence type="ECO:0000313" key="12">
    <source>
        <dbReference type="Proteomes" id="UP001597296"/>
    </source>
</evidence>
<dbReference type="InterPro" id="IPR039910">
    <property type="entry name" value="D15-like"/>
</dbReference>
<keyword evidence="12" id="KW-1185">Reference proteome</keyword>
<organism evidence="11 12">
    <name type="scientific">Phaeospirillum tilakii</name>
    <dbReference type="NCBI Taxonomy" id="741673"/>
    <lineage>
        <taxon>Bacteria</taxon>
        <taxon>Pseudomonadati</taxon>
        <taxon>Pseudomonadota</taxon>
        <taxon>Alphaproteobacteria</taxon>
        <taxon>Rhodospirillales</taxon>
        <taxon>Rhodospirillaceae</taxon>
        <taxon>Phaeospirillum</taxon>
    </lineage>
</organism>
<comment type="subcellular location">
    <subcellularLocation>
        <location evidence="8">Cell outer membrane</location>
    </subcellularLocation>
    <subcellularLocation>
        <location evidence="1">Membrane</location>
    </subcellularLocation>
</comment>
<comment type="subunit">
    <text evidence="8">Part of the Bam complex.</text>
</comment>
<reference evidence="12" key="1">
    <citation type="journal article" date="2019" name="Int. J. Syst. Evol. Microbiol.">
        <title>The Global Catalogue of Microorganisms (GCM) 10K type strain sequencing project: providing services to taxonomists for standard genome sequencing and annotation.</title>
        <authorList>
            <consortium name="The Broad Institute Genomics Platform"/>
            <consortium name="The Broad Institute Genome Sequencing Center for Infectious Disease"/>
            <person name="Wu L."/>
            <person name="Ma J."/>
        </authorList>
    </citation>
    <scope>NUCLEOTIDE SEQUENCE [LARGE SCALE GENOMIC DNA]</scope>
    <source>
        <strain evidence="12">KCTC 15012</strain>
    </source>
</reference>
<dbReference type="PANTHER" id="PTHR12815:SF23">
    <property type="entry name" value="OUTER MEMBRANE PROTEIN ASSEMBLY FACTOR BAMA"/>
    <property type="match status" value="1"/>
</dbReference>
<dbReference type="InterPro" id="IPR034746">
    <property type="entry name" value="POTRA"/>
</dbReference>
<dbReference type="Proteomes" id="UP001597296">
    <property type="component" value="Unassembled WGS sequence"/>
</dbReference>
<evidence type="ECO:0000256" key="1">
    <source>
        <dbReference type="ARBA" id="ARBA00004370"/>
    </source>
</evidence>
<dbReference type="NCBIfam" id="TIGR03303">
    <property type="entry name" value="OM_YaeT"/>
    <property type="match status" value="1"/>
</dbReference>
<evidence type="ECO:0000256" key="8">
    <source>
        <dbReference type="HAMAP-Rule" id="MF_01430"/>
    </source>
</evidence>
<dbReference type="PANTHER" id="PTHR12815">
    <property type="entry name" value="SORTING AND ASSEMBLY MACHINERY SAMM50 PROTEIN FAMILY MEMBER"/>
    <property type="match status" value="1"/>
</dbReference>
<evidence type="ECO:0000256" key="7">
    <source>
        <dbReference type="ARBA" id="ARBA00023237"/>
    </source>
</evidence>
<evidence type="ECO:0000256" key="5">
    <source>
        <dbReference type="ARBA" id="ARBA00022737"/>
    </source>
</evidence>
<dbReference type="PROSITE" id="PS51779">
    <property type="entry name" value="POTRA"/>
    <property type="match status" value="3"/>
</dbReference>
<gene>
    <name evidence="8 11" type="primary">bamA</name>
    <name evidence="11" type="ORF">ACFSNB_00780</name>
</gene>
<dbReference type="PIRSF" id="PIRSF006076">
    <property type="entry name" value="OM_assembly_OMP85"/>
    <property type="match status" value="1"/>
</dbReference>
<keyword evidence="5 8" id="KW-0677">Repeat</keyword>
<dbReference type="HAMAP" id="MF_01430">
    <property type="entry name" value="OM_assembly_BamA"/>
    <property type="match status" value="1"/>
</dbReference>
<feature type="domain" description="POTRA" evidence="10">
    <location>
        <begin position="28"/>
        <end position="95"/>
    </location>
</feature>
<sequence>MGVRLWTGVVAGLVMVSAAGPVWAQASGQIRSVVVQGTQRIEVDSVRSYMTLTEGDPFDPERIDRSLKALYDTGLFADVTIRQDGDTLVVRVVENPIINRIAFEGNRKLKQDQLLSEVQLKPRTVYTRTKVQADVKRILDLYRRNGRFAATVEPKIIQLEQNRVDLVYEISEGQPTYVRRIAFVGNRRYAEDNLREVLQTKEERWYRFLSSDDTYDPDRVTYDRELLRRFYLKRGYADFRVASAIAELTPDREGFFITYTLDEGERYKFGKSTITSSLRDLKVEDLQPLVVSQEGDWYNADQVEDIVQKLTDAIGTKGYAFVDVRPQVNRNRDTKIIDVTYDIQEGPRVFVERIDINGNVRTLDKVIRREFRLVEGDAFNTAKLRRSRERLKDLNFFEKAEVTNVPSDTAPDRTVIKVDVQEKSTGELSFGVGWSSQIGPLLEASIRERNLLGRGQDVTLSGTLAASRSQLNFSFTEPYFLDHDIAAGFDLFAVVRENETSSSYNSRTIGGDTRMAYAINDHLRQDWKYTLKQDKVTNVDSTSPYILEQLGSRVTSSVSTGLTYDQRDSRIDPGEGYFLRSSAEFAGLGGDARYVRGMLSGGQYFTLADKVVLALTTTNGYIAGLGQKVRITDRFFVGGDSLRGFATGGVGPRDKNTGDALGGVWMATGSAQVRFPLGLPEEFGVTGEAFTDVGTVGPTDVNDSSGVEQSSAMRMSIGVGVGWKSPMGPLTLDFGIPLMKENYDKKELIKFNFGTKF</sequence>
<dbReference type="Pfam" id="PF07244">
    <property type="entry name" value="POTRA"/>
    <property type="match status" value="5"/>
</dbReference>
<comment type="similarity">
    <text evidence="8">Belongs to the BamA family.</text>
</comment>
<evidence type="ECO:0000256" key="9">
    <source>
        <dbReference type="NCBIfam" id="TIGR03303"/>
    </source>
</evidence>
<proteinExistence type="inferred from homology"/>
<dbReference type="Pfam" id="PF01103">
    <property type="entry name" value="Omp85"/>
    <property type="match status" value="1"/>
</dbReference>
<protein>
    <recommendedName>
        <fullName evidence="8 9">Outer membrane protein assembly factor BamA</fullName>
    </recommendedName>
</protein>
<dbReference type="InterPro" id="IPR010827">
    <property type="entry name" value="BamA/TamA_POTRA"/>
</dbReference>
<name>A0ABW5C8J6_9PROT</name>
<evidence type="ECO:0000313" key="11">
    <source>
        <dbReference type="EMBL" id="MFD2232330.1"/>
    </source>
</evidence>
<evidence type="ECO:0000256" key="3">
    <source>
        <dbReference type="ARBA" id="ARBA00022692"/>
    </source>
</evidence>
<keyword evidence="6 8" id="KW-0472">Membrane</keyword>
<feature type="domain" description="POTRA" evidence="10">
    <location>
        <begin position="96"/>
        <end position="173"/>
    </location>
</feature>
<keyword evidence="4 8" id="KW-0732">Signal</keyword>
<dbReference type="RefSeq" id="WP_377313553.1">
    <property type="nucleotide sequence ID" value="NZ_JBHUIY010000001.1"/>
</dbReference>
<dbReference type="InterPro" id="IPR000184">
    <property type="entry name" value="Bac_surfAg_D15"/>
</dbReference>
<dbReference type="InterPro" id="IPR023707">
    <property type="entry name" value="OM_assembly_BamA"/>
</dbReference>
<evidence type="ECO:0000256" key="4">
    <source>
        <dbReference type="ARBA" id="ARBA00022729"/>
    </source>
</evidence>
<feature type="domain" description="POTRA" evidence="10">
    <location>
        <begin position="349"/>
        <end position="423"/>
    </location>
</feature>
<dbReference type="Gene3D" id="2.40.160.50">
    <property type="entry name" value="membrane protein fhac: a member of the omp85/tpsb transporter family"/>
    <property type="match status" value="1"/>
</dbReference>